<evidence type="ECO:0000313" key="9">
    <source>
        <dbReference type="EMBL" id="KHS57785.1"/>
    </source>
</evidence>
<dbReference type="PANTHER" id="PTHR40074">
    <property type="entry name" value="O-ACETYLTRANSFERASE WECH"/>
    <property type="match status" value="1"/>
</dbReference>
<dbReference type="GO" id="GO:0005886">
    <property type="term" value="C:plasma membrane"/>
    <property type="evidence" value="ECO:0007669"/>
    <property type="project" value="UniProtKB-SubCell"/>
</dbReference>
<evidence type="ECO:0000256" key="5">
    <source>
        <dbReference type="ARBA" id="ARBA00022989"/>
    </source>
</evidence>
<dbReference type="PANTHER" id="PTHR40074:SF2">
    <property type="entry name" value="O-ACETYLTRANSFERASE WECH"/>
    <property type="match status" value="1"/>
</dbReference>
<evidence type="ECO:0000256" key="1">
    <source>
        <dbReference type="ARBA" id="ARBA00004651"/>
    </source>
</evidence>
<comment type="similarity">
    <text evidence="2">Belongs to the acyltransferase 3 family.</text>
</comment>
<keyword evidence="10" id="KW-1185">Reference proteome</keyword>
<evidence type="ECO:0000259" key="8">
    <source>
        <dbReference type="Pfam" id="PF01757"/>
    </source>
</evidence>
<feature type="domain" description="Acyltransferase 3" evidence="8">
    <location>
        <begin position="7"/>
        <end position="327"/>
    </location>
</feature>
<keyword evidence="5 7" id="KW-1133">Transmembrane helix</keyword>
<comment type="caution">
    <text evidence="9">The sequence shown here is derived from an EMBL/GenBank/DDBJ whole genome shotgun (WGS) entry which is preliminary data.</text>
</comment>
<dbReference type="EMBL" id="JWHR01000064">
    <property type="protein sequence ID" value="KHS57785.1"/>
    <property type="molecule type" value="Genomic_DNA"/>
</dbReference>
<feature type="transmembrane region" description="Helical" evidence="7">
    <location>
        <begin position="211"/>
        <end position="231"/>
    </location>
</feature>
<accession>A0A0B3WT90</accession>
<evidence type="ECO:0000313" key="10">
    <source>
        <dbReference type="Proteomes" id="UP000031189"/>
    </source>
</evidence>
<dbReference type="GO" id="GO:0016413">
    <property type="term" value="F:O-acetyltransferase activity"/>
    <property type="evidence" value="ECO:0007669"/>
    <property type="project" value="TreeGrafter"/>
</dbReference>
<feature type="transmembrane region" description="Helical" evidence="7">
    <location>
        <begin position="152"/>
        <end position="169"/>
    </location>
</feature>
<dbReference type="InterPro" id="IPR002656">
    <property type="entry name" value="Acyl_transf_3_dom"/>
</dbReference>
<proteinExistence type="inferred from homology"/>
<feature type="transmembrane region" description="Helical" evidence="7">
    <location>
        <begin position="123"/>
        <end position="140"/>
    </location>
</feature>
<feature type="transmembrane region" description="Helical" evidence="7">
    <location>
        <begin position="273"/>
        <end position="291"/>
    </location>
</feature>
<dbReference type="GO" id="GO:0009246">
    <property type="term" value="P:enterobacterial common antigen biosynthetic process"/>
    <property type="evidence" value="ECO:0007669"/>
    <property type="project" value="TreeGrafter"/>
</dbReference>
<organism evidence="9 10">
    <name type="scientific">Terrisporobacter othiniensis</name>
    <dbReference type="NCBI Taxonomy" id="1577792"/>
    <lineage>
        <taxon>Bacteria</taxon>
        <taxon>Bacillati</taxon>
        <taxon>Bacillota</taxon>
        <taxon>Clostridia</taxon>
        <taxon>Peptostreptococcales</taxon>
        <taxon>Peptostreptococcaceae</taxon>
        <taxon>Terrisporobacter</taxon>
    </lineage>
</organism>
<keyword evidence="4 7" id="KW-0812">Transmembrane</keyword>
<feature type="transmembrane region" description="Helical" evidence="7">
    <location>
        <begin position="12"/>
        <end position="32"/>
    </location>
</feature>
<protein>
    <recommendedName>
        <fullName evidence="8">Acyltransferase 3 domain-containing protein</fullName>
    </recommendedName>
</protein>
<name>A0A0B3WT90_9FIRM</name>
<feature type="transmembrane region" description="Helical" evidence="7">
    <location>
        <begin position="311"/>
        <end position="335"/>
    </location>
</feature>
<keyword evidence="6 7" id="KW-0472">Membrane</keyword>
<evidence type="ECO:0000256" key="2">
    <source>
        <dbReference type="ARBA" id="ARBA00007400"/>
    </source>
</evidence>
<comment type="subcellular location">
    <subcellularLocation>
        <location evidence="1">Cell membrane</location>
        <topology evidence="1">Multi-pass membrane protein</topology>
    </subcellularLocation>
</comment>
<evidence type="ECO:0000256" key="3">
    <source>
        <dbReference type="ARBA" id="ARBA00022475"/>
    </source>
</evidence>
<dbReference type="OrthoDB" id="9810469at2"/>
<dbReference type="STRING" id="1577792.QX51_06380"/>
<evidence type="ECO:0000256" key="4">
    <source>
        <dbReference type="ARBA" id="ARBA00022692"/>
    </source>
</evidence>
<evidence type="ECO:0000256" key="6">
    <source>
        <dbReference type="ARBA" id="ARBA00023136"/>
    </source>
</evidence>
<feature type="transmembrane region" description="Helical" evidence="7">
    <location>
        <begin position="243"/>
        <end position="261"/>
    </location>
</feature>
<feature type="transmembrane region" description="Helical" evidence="7">
    <location>
        <begin position="79"/>
        <end position="97"/>
    </location>
</feature>
<dbReference type="Proteomes" id="UP000031189">
    <property type="component" value="Unassembled WGS sequence"/>
</dbReference>
<dbReference type="RefSeq" id="WP_039679067.1">
    <property type="nucleotide sequence ID" value="NZ_JWHR01000064.1"/>
</dbReference>
<sequence length="345" mass="40327">MTKKLHIEALRIIAIFLVIFNHTGTFGFQAYLKTNSGILYIIYLFMAIICKIAVPIFFMISGALLLGKEESISDLYKKRIYRILIVLLLFSFLQYIYSIRINIGNFNIIEFLKIIYKSPIVTPYWYLYSYISFLVVLPLLRKMVKNMDKTDYKYLFGIWILFTFITSIIEKQVGLSINARLTCTFLKDSIFFPIVGYYCENYFEDYKRKNVLIVVFLFSILCVIISAYFTWSEISMTGDFKTQKWLGAFIAVPTIFTYLFVKLIFDKITVNEKTSNLLCTIGGCTFGIYLIEEFLRRLFLYKFIYLLKPFIKTMPACLVTVTLIIIIGSIIILTLKKIPLLKKIL</sequence>
<keyword evidence="3" id="KW-1003">Cell membrane</keyword>
<dbReference type="Pfam" id="PF01757">
    <property type="entry name" value="Acyl_transf_3"/>
    <property type="match status" value="1"/>
</dbReference>
<feature type="transmembrane region" description="Helical" evidence="7">
    <location>
        <begin position="38"/>
        <end position="67"/>
    </location>
</feature>
<dbReference type="AlphaFoldDB" id="A0A0B3WT90"/>
<reference evidence="9 10" key="1">
    <citation type="submission" date="2014-12" db="EMBL/GenBank/DDBJ databases">
        <title>Draft genome sequence of Terrisporobacter sp. 08-306576, isolated from the blood culture of a bacteremia patient.</title>
        <authorList>
            <person name="Lund L.C."/>
            <person name="Sydenham T.V."/>
            <person name="Hogh S.V."/>
            <person name="Skov M.N."/>
            <person name="Kemp M."/>
            <person name="Justesen U.S."/>
        </authorList>
    </citation>
    <scope>NUCLEOTIDE SEQUENCE [LARGE SCALE GENOMIC DNA]</scope>
    <source>
        <strain evidence="9 10">08-306576</strain>
    </source>
</reference>
<gene>
    <name evidence="9" type="ORF">QX51_06380</name>
</gene>
<evidence type="ECO:0000256" key="7">
    <source>
        <dbReference type="SAM" id="Phobius"/>
    </source>
</evidence>